<dbReference type="OrthoDB" id="2366302at2"/>
<comment type="caution">
    <text evidence="2">The sequence shown here is derived from an EMBL/GenBank/DDBJ whole genome shotgun (WGS) entry which is preliminary data.</text>
</comment>
<gene>
    <name evidence="2" type="ORF">CBF35_09325</name>
</gene>
<feature type="compositionally biased region" description="Polar residues" evidence="1">
    <location>
        <begin position="124"/>
        <end position="149"/>
    </location>
</feature>
<feature type="compositionally biased region" description="Polar residues" evidence="1">
    <location>
        <begin position="159"/>
        <end position="171"/>
    </location>
</feature>
<dbReference type="GeneID" id="98568571"/>
<name>A0A429ZM05_9ENTE</name>
<feature type="region of interest" description="Disordered" evidence="1">
    <location>
        <begin position="100"/>
        <end position="188"/>
    </location>
</feature>
<evidence type="ECO:0000256" key="1">
    <source>
        <dbReference type="SAM" id="MobiDB-lite"/>
    </source>
</evidence>
<organism evidence="2 3">
    <name type="scientific">Vagococcus salmoninarum</name>
    <dbReference type="NCBI Taxonomy" id="2739"/>
    <lineage>
        <taxon>Bacteria</taxon>
        <taxon>Bacillati</taxon>
        <taxon>Bacillota</taxon>
        <taxon>Bacilli</taxon>
        <taxon>Lactobacillales</taxon>
        <taxon>Enterococcaceae</taxon>
        <taxon>Vagococcus</taxon>
    </lineage>
</organism>
<evidence type="ECO:0000313" key="2">
    <source>
        <dbReference type="EMBL" id="RST94734.1"/>
    </source>
</evidence>
<reference evidence="2 3" key="1">
    <citation type="submission" date="2017-05" db="EMBL/GenBank/DDBJ databases">
        <title>Vagococcus spp. assemblies.</title>
        <authorList>
            <person name="Gulvik C.A."/>
        </authorList>
    </citation>
    <scope>NUCLEOTIDE SEQUENCE [LARGE SCALE GENOMIC DNA]</scope>
    <source>
        <strain evidence="2 3">NCFB 2777</strain>
    </source>
</reference>
<keyword evidence="3" id="KW-1185">Reference proteome</keyword>
<proteinExistence type="predicted"/>
<protein>
    <submittedName>
        <fullName evidence="2">Uncharacterized protein</fullName>
    </submittedName>
</protein>
<dbReference type="Proteomes" id="UP000287239">
    <property type="component" value="Unassembled WGS sequence"/>
</dbReference>
<dbReference type="RefSeq" id="WP_126780407.1">
    <property type="nucleotide sequence ID" value="NZ_NGJU01000013.1"/>
</dbReference>
<evidence type="ECO:0000313" key="3">
    <source>
        <dbReference type="Proteomes" id="UP000287239"/>
    </source>
</evidence>
<sequence length="188" mass="20589">MKRLGYGLLVSLVLGNCLLKPAMVSEAAISTQIIEERLAVRNAVIQKKLEIIGIKAGEKVKAQVAEKIKVKETAIAKKKAEVQAKKVAAEKIAAEKAAAEQVAANNQYEQNNENSSNQVAENQGNQTEAPVTNQDNSQVDVTSGASQSGREIGERNRQYGEQLSDPNLSQSERQDIITEKKNYNRSRR</sequence>
<dbReference type="EMBL" id="NGJU01000013">
    <property type="protein sequence ID" value="RST94734.1"/>
    <property type="molecule type" value="Genomic_DNA"/>
</dbReference>
<feature type="compositionally biased region" description="Basic and acidic residues" evidence="1">
    <location>
        <begin position="172"/>
        <end position="182"/>
    </location>
</feature>
<dbReference type="AlphaFoldDB" id="A0A429ZM05"/>
<feature type="compositionally biased region" description="Low complexity" evidence="1">
    <location>
        <begin position="100"/>
        <end position="123"/>
    </location>
</feature>
<accession>A0A429ZM05</accession>